<gene>
    <name evidence="3" type="ORF">ENK44_15270</name>
</gene>
<evidence type="ECO:0000256" key="1">
    <source>
        <dbReference type="SAM" id="Phobius"/>
    </source>
</evidence>
<comment type="caution">
    <text evidence="3">The sequence shown here is derived from an EMBL/GenBank/DDBJ whole genome shotgun (WGS) entry which is preliminary data.</text>
</comment>
<keyword evidence="1" id="KW-1133">Transmembrane helix</keyword>
<evidence type="ECO:0000313" key="3">
    <source>
        <dbReference type="EMBL" id="HGY57068.1"/>
    </source>
</evidence>
<feature type="transmembrane region" description="Helical" evidence="1">
    <location>
        <begin position="99"/>
        <end position="117"/>
    </location>
</feature>
<dbReference type="EMBL" id="DRQG01000143">
    <property type="protein sequence ID" value="HGY57068.1"/>
    <property type="molecule type" value="Genomic_DNA"/>
</dbReference>
<accession>A0A7V4U340</accession>
<feature type="transmembrane region" description="Helical" evidence="1">
    <location>
        <begin position="46"/>
        <end position="67"/>
    </location>
</feature>
<organism evidence="3">
    <name type="scientific">Caldithrix abyssi</name>
    <dbReference type="NCBI Taxonomy" id="187145"/>
    <lineage>
        <taxon>Bacteria</taxon>
        <taxon>Pseudomonadati</taxon>
        <taxon>Calditrichota</taxon>
        <taxon>Calditrichia</taxon>
        <taxon>Calditrichales</taxon>
        <taxon>Calditrichaceae</taxon>
        <taxon>Caldithrix</taxon>
    </lineage>
</organism>
<dbReference type="GO" id="GO:0009636">
    <property type="term" value="P:response to toxic substance"/>
    <property type="evidence" value="ECO:0007669"/>
    <property type="project" value="TreeGrafter"/>
</dbReference>
<dbReference type="PANTHER" id="PTHR37810">
    <property type="entry name" value="IMMUNITY PROTEIN SDPI"/>
    <property type="match status" value="1"/>
</dbReference>
<keyword evidence="1" id="KW-0472">Membrane</keyword>
<dbReference type="AlphaFoldDB" id="A0A7V4U340"/>
<proteinExistence type="predicted"/>
<protein>
    <submittedName>
        <fullName evidence="3">DUF1648 domain-containing protein</fullName>
    </submittedName>
</protein>
<reference evidence="3" key="1">
    <citation type="journal article" date="2020" name="mSystems">
        <title>Genome- and Community-Level Interaction Insights into Carbon Utilization and Element Cycling Functions of Hydrothermarchaeota in Hydrothermal Sediment.</title>
        <authorList>
            <person name="Zhou Z."/>
            <person name="Liu Y."/>
            <person name="Xu W."/>
            <person name="Pan J."/>
            <person name="Luo Z.H."/>
            <person name="Li M."/>
        </authorList>
    </citation>
    <scope>NUCLEOTIDE SEQUENCE [LARGE SCALE GENOMIC DNA]</scope>
    <source>
        <strain evidence="3">HyVt-577</strain>
    </source>
</reference>
<feature type="transmembrane region" description="Helical" evidence="1">
    <location>
        <begin position="7"/>
        <end position="26"/>
    </location>
</feature>
<dbReference type="PANTHER" id="PTHR37810:SF5">
    <property type="entry name" value="IMMUNITY PROTEIN SDPI"/>
    <property type="match status" value="1"/>
</dbReference>
<keyword evidence="1" id="KW-0812">Transmembrane</keyword>
<sequence>MERYQWAKTIFFILFIIGIIHSVYYYPRLPEQVAIHFGADGRPDGWGSREFFVTFNIVLYVFIYFLFRFIRKVPKEFVNMPHRAYWFAPEREEQTRKDLGFFLDLIGIFTLILILYLDEKIYNLNLQSTGQGMPYFFIAIVLYMALVTGSVIWFYVYFNRIKSDKNSE</sequence>
<dbReference type="Proteomes" id="UP000885779">
    <property type="component" value="Unassembled WGS sequence"/>
</dbReference>
<feature type="domain" description="DUF1648" evidence="2">
    <location>
        <begin position="13"/>
        <end position="55"/>
    </location>
</feature>
<name>A0A7V4U340_CALAY</name>
<feature type="transmembrane region" description="Helical" evidence="1">
    <location>
        <begin position="137"/>
        <end position="158"/>
    </location>
</feature>
<evidence type="ECO:0000259" key="2">
    <source>
        <dbReference type="Pfam" id="PF07853"/>
    </source>
</evidence>
<dbReference type="Pfam" id="PF07853">
    <property type="entry name" value="DUF1648"/>
    <property type="match status" value="1"/>
</dbReference>
<dbReference type="InterPro" id="IPR012867">
    <property type="entry name" value="DUF1648"/>
</dbReference>